<reference evidence="2 3" key="1">
    <citation type="submission" date="2017-10" db="EMBL/GenBank/DDBJ databases">
        <title>Paenichitinophaga pekingensis gen. nov., sp. nov., isolated from activated sludge.</title>
        <authorList>
            <person name="Jin D."/>
            <person name="Kong X."/>
            <person name="Deng Y."/>
            <person name="Bai Z."/>
        </authorList>
    </citation>
    <scope>NUCLEOTIDE SEQUENCE [LARGE SCALE GENOMIC DNA]</scope>
    <source>
        <strain evidence="2 3">13</strain>
    </source>
</reference>
<dbReference type="Proteomes" id="UP000220133">
    <property type="component" value="Chromosome"/>
</dbReference>
<accession>A0A291QS96</accession>
<keyword evidence="1" id="KW-0732">Signal</keyword>
<gene>
    <name evidence="2" type="ORF">COR50_06170</name>
</gene>
<dbReference type="KEGG" id="cbae:COR50_06170"/>
<evidence type="ECO:0000256" key="1">
    <source>
        <dbReference type="SAM" id="SignalP"/>
    </source>
</evidence>
<dbReference type="OrthoDB" id="669872at2"/>
<dbReference type="AlphaFoldDB" id="A0A291QS96"/>
<proteinExistence type="predicted"/>
<feature type="chain" id="PRO_5012335458" description="DUF4440 domain-containing protein" evidence="1">
    <location>
        <begin position="22"/>
        <end position="149"/>
    </location>
</feature>
<evidence type="ECO:0008006" key="4">
    <source>
        <dbReference type="Google" id="ProtNLM"/>
    </source>
</evidence>
<dbReference type="EMBL" id="CP023777">
    <property type="protein sequence ID" value="ATL46795.1"/>
    <property type="molecule type" value="Genomic_DNA"/>
</dbReference>
<feature type="signal peptide" evidence="1">
    <location>
        <begin position="1"/>
        <end position="21"/>
    </location>
</feature>
<evidence type="ECO:0000313" key="2">
    <source>
        <dbReference type="EMBL" id="ATL46795.1"/>
    </source>
</evidence>
<keyword evidence="3" id="KW-1185">Reference proteome</keyword>
<organism evidence="2 3">
    <name type="scientific">Chitinophaga caeni</name>
    <dbReference type="NCBI Taxonomy" id="2029983"/>
    <lineage>
        <taxon>Bacteria</taxon>
        <taxon>Pseudomonadati</taxon>
        <taxon>Bacteroidota</taxon>
        <taxon>Chitinophagia</taxon>
        <taxon>Chitinophagales</taxon>
        <taxon>Chitinophagaceae</taxon>
        <taxon>Chitinophaga</taxon>
    </lineage>
</organism>
<name>A0A291QS96_9BACT</name>
<evidence type="ECO:0000313" key="3">
    <source>
        <dbReference type="Proteomes" id="UP000220133"/>
    </source>
</evidence>
<sequence>MKKCLLVIGFCLFVMNSFSQSAPDTDTKDFEQFWSKWQTAIVKKDFNTVSQYIDFPLVVKKGEGTNSVMTVARKDFTIFFKQFLDQPAPGTPGENRFATLKGKKLLDEEDRMWIEKELATVGDFEFQKVDGKWKLIYIYDIPTETFAGK</sequence>
<protein>
    <recommendedName>
        <fullName evidence="4">DUF4440 domain-containing protein</fullName>
    </recommendedName>
</protein>
<dbReference type="RefSeq" id="WP_098193182.1">
    <property type="nucleotide sequence ID" value="NZ_CP023777.1"/>
</dbReference>